<dbReference type="EMBL" id="LXQA010096416">
    <property type="protein sequence ID" value="MCI15425.1"/>
    <property type="molecule type" value="Genomic_DNA"/>
</dbReference>
<sequence>NLLGKVVKWRKLNFFYSESEETNFFTVTGDASARYTVVGDAVAAVDNMEKTHREGRWR</sequence>
<name>A0A392PWV5_9FABA</name>
<dbReference type="AlphaFoldDB" id="A0A392PWV5"/>
<organism evidence="1 2">
    <name type="scientific">Trifolium medium</name>
    <dbReference type="NCBI Taxonomy" id="97028"/>
    <lineage>
        <taxon>Eukaryota</taxon>
        <taxon>Viridiplantae</taxon>
        <taxon>Streptophyta</taxon>
        <taxon>Embryophyta</taxon>
        <taxon>Tracheophyta</taxon>
        <taxon>Spermatophyta</taxon>
        <taxon>Magnoliopsida</taxon>
        <taxon>eudicotyledons</taxon>
        <taxon>Gunneridae</taxon>
        <taxon>Pentapetalae</taxon>
        <taxon>rosids</taxon>
        <taxon>fabids</taxon>
        <taxon>Fabales</taxon>
        <taxon>Fabaceae</taxon>
        <taxon>Papilionoideae</taxon>
        <taxon>50 kb inversion clade</taxon>
        <taxon>NPAAA clade</taxon>
        <taxon>Hologalegina</taxon>
        <taxon>IRL clade</taxon>
        <taxon>Trifolieae</taxon>
        <taxon>Trifolium</taxon>
    </lineage>
</organism>
<evidence type="ECO:0000313" key="1">
    <source>
        <dbReference type="EMBL" id="MCI15425.1"/>
    </source>
</evidence>
<proteinExistence type="predicted"/>
<protein>
    <submittedName>
        <fullName evidence="1">Uncharacterized protein</fullName>
    </submittedName>
</protein>
<feature type="non-terminal residue" evidence="1">
    <location>
        <position position="1"/>
    </location>
</feature>
<accession>A0A392PWV5</accession>
<dbReference type="Proteomes" id="UP000265520">
    <property type="component" value="Unassembled WGS sequence"/>
</dbReference>
<keyword evidence="2" id="KW-1185">Reference proteome</keyword>
<reference evidence="1 2" key="1">
    <citation type="journal article" date="2018" name="Front. Plant Sci.">
        <title>Red Clover (Trifolium pratense) and Zigzag Clover (T. medium) - A Picture of Genomic Similarities and Differences.</title>
        <authorList>
            <person name="Dluhosova J."/>
            <person name="Istvanek J."/>
            <person name="Nedelnik J."/>
            <person name="Repkova J."/>
        </authorList>
    </citation>
    <scope>NUCLEOTIDE SEQUENCE [LARGE SCALE GENOMIC DNA]</scope>
    <source>
        <strain evidence="2">cv. 10/8</strain>
        <tissue evidence="1">Leaf</tissue>
    </source>
</reference>
<evidence type="ECO:0000313" key="2">
    <source>
        <dbReference type="Proteomes" id="UP000265520"/>
    </source>
</evidence>
<comment type="caution">
    <text evidence="1">The sequence shown here is derived from an EMBL/GenBank/DDBJ whole genome shotgun (WGS) entry which is preliminary data.</text>
</comment>